<keyword evidence="1" id="KW-0812">Transmembrane</keyword>
<proteinExistence type="predicted"/>
<dbReference type="EMBL" id="CAMXCT020006301">
    <property type="protein sequence ID" value="CAL1167708.1"/>
    <property type="molecule type" value="Genomic_DNA"/>
</dbReference>
<evidence type="ECO:0000256" key="1">
    <source>
        <dbReference type="SAM" id="Phobius"/>
    </source>
</evidence>
<sequence length="285" mass="30914">MFQVSPRDSSLKRNVLLGLWLLSAAVAVNAANAALEECGEASLLQSLPTEPLSMKEDLASPNRTNWLDSIIARERNEEVMAVKGKNFRDDAMSIAGIGVAASTLNLADVVWMLPFLVGTAGVCSAAFFAIISQLWATLVVCLYIGGGLEEWSNNRYVDYMIGVIALAFALMQLMQENCHCVKDRDVNDDESNKHPAERFSLGAFALLTVVATFDQVLVYVPLLKREGVTCADLEVGILLATLVTFLICYIATKIPGVLNILKEIPIWLPALFVGVASICEGLLGF</sequence>
<organism evidence="3">
    <name type="scientific">Cladocopium goreaui</name>
    <dbReference type="NCBI Taxonomy" id="2562237"/>
    <lineage>
        <taxon>Eukaryota</taxon>
        <taxon>Sar</taxon>
        <taxon>Alveolata</taxon>
        <taxon>Dinophyceae</taxon>
        <taxon>Suessiales</taxon>
        <taxon>Symbiodiniaceae</taxon>
        <taxon>Cladocopium</taxon>
    </lineage>
</organism>
<gene>
    <name evidence="3" type="ORF">C1SCF055_LOCUS39243</name>
</gene>
<keyword evidence="2" id="KW-0732">Signal</keyword>
<feature type="transmembrane region" description="Helical" evidence="1">
    <location>
        <begin position="235"/>
        <end position="252"/>
    </location>
</feature>
<reference evidence="3" key="1">
    <citation type="submission" date="2022-10" db="EMBL/GenBank/DDBJ databases">
        <authorList>
            <person name="Chen Y."/>
            <person name="Dougan E. K."/>
            <person name="Chan C."/>
            <person name="Rhodes N."/>
            <person name="Thang M."/>
        </authorList>
    </citation>
    <scope>NUCLEOTIDE SEQUENCE</scope>
</reference>
<feature type="transmembrane region" description="Helical" evidence="1">
    <location>
        <begin position="111"/>
        <end position="144"/>
    </location>
</feature>
<feature type="transmembrane region" description="Helical" evidence="1">
    <location>
        <begin position="156"/>
        <end position="174"/>
    </location>
</feature>
<keyword evidence="1" id="KW-0472">Membrane</keyword>
<dbReference type="EMBL" id="CAMXCT010006301">
    <property type="protein sequence ID" value="CAI4014333.1"/>
    <property type="molecule type" value="Genomic_DNA"/>
</dbReference>
<dbReference type="AlphaFoldDB" id="A0A9P1DQH8"/>
<feature type="transmembrane region" description="Helical" evidence="1">
    <location>
        <begin position="199"/>
        <end position="223"/>
    </location>
</feature>
<name>A0A9P1DQH8_9DINO</name>
<protein>
    <submittedName>
        <fullName evidence="3">Uncharacterized protein</fullName>
    </submittedName>
</protein>
<feature type="signal peptide" evidence="2">
    <location>
        <begin position="1"/>
        <end position="30"/>
    </location>
</feature>
<comment type="caution">
    <text evidence="3">The sequence shown here is derived from an EMBL/GenBank/DDBJ whole genome shotgun (WGS) entry which is preliminary data.</text>
</comment>
<evidence type="ECO:0000256" key="2">
    <source>
        <dbReference type="SAM" id="SignalP"/>
    </source>
</evidence>
<evidence type="ECO:0000313" key="4">
    <source>
        <dbReference type="EMBL" id="CAL4801645.1"/>
    </source>
</evidence>
<feature type="chain" id="PRO_5043271727" evidence="2">
    <location>
        <begin position="31"/>
        <end position="285"/>
    </location>
</feature>
<reference evidence="4 5" key="2">
    <citation type="submission" date="2024-05" db="EMBL/GenBank/DDBJ databases">
        <authorList>
            <person name="Chen Y."/>
            <person name="Shah S."/>
            <person name="Dougan E. K."/>
            <person name="Thang M."/>
            <person name="Chan C."/>
        </authorList>
    </citation>
    <scope>NUCLEOTIDE SEQUENCE [LARGE SCALE GENOMIC DNA]</scope>
</reference>
<dbReference type="EMBL" id="CAMXCT030006301">
    <property type="protein sequence ID" value="CAL4801645.1"/>
    <property type="molecule type" value="Genomic_DNA"/>
</dbReference>
<keyword evidence="1" id="KW-1133">Transmembrane helix</keyword>
<feature type="transmembrane region" description="Helical" evidence="1">
    <location>
        <begin position="264"/>
        <end position="283"/>
    </location>
</feature>
<dbReference type="Proteomes" id="UP001152797">
    <property type="component" value="Unassembled WGS sequence"/>
</dbReference>
<evidence type="ECO:0000313" key="3">
    <source>
        <dbReference type="EMBL" id="CAI4014333.1"/>
    </source>
</evidence>
<evidence type="ECO:0000313" key="5">
    <source>
        <dbReference type="Proteomes" id="UP001152797"/>
    </source>
</evidence>
<accession>A0A9P1DQH8</accession>
<keyword evidence="5" id="KW-1185">Reference proteome</keyword>